<accession>K0NJY0</accession>
<keyword evidence="2" id="KW-0378">Hydrolase</keyword>
<dbReference type="eggNOG" id="COG0553">
    <property type="taxonomic scope" value="Bacteria"/>
</dbReference>
<dbReference type="Pfam" id="PF00271">
    <property type="entry name" value="Helicase_C"/>
    <property type="match status" value="1"/>
</dbReference>
<dbReference type="RefSeq" id="WP_008461335.1">
    <property type="nucleotide sequence ID" value="NZ_AZDU01000005.1"/>
</dbReference>
<dbReference type="SMART" id="SM00487">
    <property type="entry name" value="DEXDc"/>
    <property type="match status" value="1"/>
</dbReference>
<comment type="caution">
    <text evidence="2">The sequence shown here is derived from an EMBL/GenBank/DDBJ whole genome shotgun (WGS) entry which is preliminary data.</text>
</comment>
<protein>
    <submittedName>
        <fullName evidence="2">SNF2 family DNA RNA helicase</fullName>
    </submittedName>
</protein>
<feature type="domain" description="Helicase ATP-binding" evidence="1">
    <location>
        <begin position="189"/>
        <end position="365"/>
    </location>
</feature>
<dbReference type="InterPro" id="IPR000330">
    <property type="entry name" value="SNF2_N"/>
</dbReference>
<dbReference type="STRING" id="1293597.FC20_GL001424"/>
<dbReference type="InterPro" id="IPR038718">
    <property type="entry name" value="SNF2-like_sf"/>
</dbReference>
<dbReference type="PATRIC" id="fig|1293597.4.peg.1521"/>
<keyword evidence="2" id="KW-0547">Nucleotide-binding</keyword>
<dbReference type="GO" id="GO:0005524">
    <property type="term" value="F:ATP binding"/>
    <property type="evidence" value="ECO:0007669"/>
    <property type="project" value="InterPro"/>
</dbReference>
<dbReference type="Gene3D" id="3.40.50.300">
    <property type="entry name" value="P-loop containing nucleotide triphosphate hydrolases"/>
    <property type="match status" value="1"/>
</dbReference>
<dbReference type="InterPro" id="IPR014001">
    <property type="entry name" value="Helicase_ATP-bd"/>
</dbReference>
<dbReference type="InterPro" id="IPR027417">
    <property type="entry name" value="P-loop_NTPase"/>
</dbReference>
<keyword evidence="2" id="KW-0067">ATP-binding</keyword>
<proteinExistence type="predicted"/>
<dbReference type="AlphaFoldDB" id="K0NJY0"/>
<sequence>MSKQSMGTSIRISGMTEISHLTSFVMGEDLQKLQAGEAVMGGVVHQHPFAFIRIEEAELVSGDAPAWLKEQLLASPVFQAEAGEGVLPWLAKAEDGKLTQLFGQEVKKGQGVTLQVTVKDPQKRELALTGVILGREQAAKVEKNTVERQQKKETEKEAIAETFKPKLVDQEVKIAGQTLPLHDYQLYALNFIEEHPYCGIFLDIGLGKTLTTLAAFAQLREKGLTGHILVIAPKAIAQSTWQDEIAKWNLPFKTVSFLADEKGHAVSAKKRQEIYEEAAAFAAKSDWHLYFINRELVTKLVDLGPWLFKNVVIDESQSFKSPTAKRFKALKKVRGRIQRLVELTGTPAPNSLEDLWSQIYLLDQGERLGTSISQYRSKYFKPGMLINGHPVDWRPLPGSEEQIYQAIGDLVISMKNTRLELPKLTMVTDTVEMPPKAKNSYLQLKKEQVLEVGGGEITADNAAVLAGRLRQLASGAIYEEDGVNYQEFFADKLERCFYLTSNTSSPCLVAYYFHSDASRLLKYYKKNGVMAELFDGSPQMIKRWNQGEIQVMLVQPASAGAGLNLQAGGHTLIWFTLPWSLEQYQQMNGRLYRQGQKKPVIIHHLLTKGTIDQHVLASLKHKDISQESLLKAVRMSLK</sequence>
<dbReference type="CDD" id="cd18013">
    <property type="entry name" value="DEXQc_bact_SNF2"/>
    <property type="match status" value="1"/>
</dbReference>
<dbReference type="InterPro" id="IPR001650">
    <property type="entry name" value="Helicase_C-like"/>
</dbReference>
<dbReference type="EMBL" id="AZDU01000005">
    <property type="protein sequence ID" value="KRL03336.1"/>
    <property type="molecule type" value="Genomic_DNA"/>
</dbReference>
<dbReference type="PANTHER" id="PTHR10799">
    <property type="entry name" value="SNF2/RAD54 HELICASE FAMILY"/>
    <property type="match status" value="1"/>
</dbReference>
<evidence type="ECO:0000259" key="1">
    <source>
        <dbReference type="PROSITE" id="PS51192"/>
    </source>
</evidence>
<gene>
    <name evidence="2" type="ORF">FC20_GL001424</name>
</gene>
<organism evidence="2 3">
    <name type="scientific">Lactobacillus equicursoris DSM 19284 = JCM 14600 = CIP 110162</name>
    <dbReference type="NCBI Taxonomy" id="1293597"/>
    <lineage>
        <taxon>Bacteria</taxon>
        <taxon>Bacillati</taxon>
        <taxon>Bacillota</taxon>
        <taxon>Bacilli</taxon>
        <taxon>Lactobacillales</taxon>
        <taxon>Lactobacillaceae</taxon>
        <taxon>Lactobacillus</taxon>
    </lineage>
</organism>
<dbReference type="SUPFAM" id="SSF52540">
    <property type="entry name" value="P-loop containing nucleoside triphosphate hydrolases"/>
    <property type="match status" value="2"/>
</dbReference>
<dbReference type="Proteomes" id="UP000051074">
    <property type="component" value="Unassembled WGS sequence"/>
</dbReference>
<dbReference type="Gene3D" id="3.40.50.10810">
    <property type="entry name" value="Tandem AAA-ATPase domain"/>
    <property type="match status" value="1"/>
</dbReference>
<keyword evidence="3" id="KW-1185">Reference proteome</keyword>
<dbReference type="GO" id="GO:0004386">
    <property type="term" value="F:helicase activity"/>
    <property type="evidence" value="ECO:0007669"/>
    <property type="project" value="UniProtKB-KW"/>
</dbReference>
<reference evidence="2 3" key="1">
    <citation type="journal article" date="2015" name="Genome Announc.">
        <title>Expanding the biotechnology potential of lactobacilli through comparative genomics of 213 strains and associated genera.</title>
        <authorList>
            <person name="Sun Z."/>
            <person name="Harris H.M."/>
            <person name="McCann A."/>
            <person name="Guo C."/>
            <person name="Argimon S."/>
            <person name="Zhang W."/>
            <person name="Yang X."/>
            <person name="Jeffery I.B."/>
            <person name="Cooney J.C."/>
            <person name="Kagawa T.F."/>
            <person name="Liu W."/>
            <person name="Song Y."/>
            <person name="Salvetti E."/>
            <person name="Wrobel A."/>
            <person name="Rasinkangas P."/>
            <person name="Parkhill J."/>
            <person name="Rea M.C."/>
            <person name="O'Sullivan O."/>
            <person name="Ritari J."/>
            <person name="Douillard F.P."/>
            <person name="Paul Ross R."/>
            <person name="Yang R."/>
            <person name="Briner A.E."/>
            <person name="Felis G.E."/>
            <person name="de Vos W.M."/>
            <person name="Barrangou R."/>
            <person name="Klaenhammer T.R."/>
            <person name="Caufield P.W."/>
            <person name="Cui Y."/>
            <person name="Zhang H."/>
            <person name="O'Toole P.W."/>
        </authorList>
    </citation>
    <scope>NUCLEOTIDE SEQUENCE [LARGE SCALE GENOMIC DNA]</scope>
    <source>
        <strain evidence="2 3">DSM 19284</strain>
    </source>
</reference>
<evidence type="ECO:0000313" key="2">
    <source>
        <dbReference type="EMBL" id="KRL03336.1"/>
    </source>
</evidence>
<dbReference type="Pfam" id="PF00176">
    <property type="entry name" value="SNF2-rel_dom"/>
    <property type="match status" value="1"/>
</dbReference>
<dbReference type="PROSITE" id="PS51192">
    <property type="entry name" value="HELICASE_ATP_BIND_1"/>
    <property type="match status" value="1"/>
</dbReference>
<keyword evidence="2" id="KW-0347">Helicase</keyword>
<evidence type="ECO:0000313" key="3">
    <source>
        <dbReference type="Proteomes" id="UP000051074"/>
    </source>
</evidence>
<name>K0NJY0_9LACO</name>